<reference evidence="1" key="2">
    <citation type="submission" date="2020-09" db="EMBL/GenBank/DDBJ databases">
        <authorList>
            <person name="Sun Q."/>
            <person name="Kim S."/>
        </authorList>
    </citation>
    <scope>NUCLEOTIDE SEQUENCE</scope>
    <source>
        <strain evidence="1">KCTC 12719</strain>
    </source>
</reference>
<name>A0A918VXM0_9FLAO</name>
<comment type="caution">
    <text evidence="1">The sequence shown here is derived from an EMBL/GenBank/DDBJ whole genome shotgun (WGS) entry which is preliminary data.</text>
</comment>
<organism evidence="1 2">
    <name type="scientific">Salinimicrobium marinum</name>
    <dbReference type="NCBI Taxonomy" id="680283"/>
    <lineage>
        <taxon>Bacteria</taxon>
        <taxon>Pseudomonadati</taxon>
        <taxon>Bacteroidota</taxon>
        <taxon>Flavobacteriia</taxon>
        <taxon>Flavobacteriales</taxon>
        <taxon>Flavobacteriaceae</taxon>
        <taxon>Salinimicrobium</taxon>
    </lineage>
</organism>
<evidence type="ECO:0008006" key="3">
    <source>
        <dbReference type="Google" id="ProtNLM"/>
    </source>
</evidence>
<proteinExistence type="predicted"/>
<keyword evidence="2" id="KW-1185">Reference proteome</keyword>
<dbReference type="Gene3D" id="3.40.630.40">
    <property type="entry name" value="Zn-dependent exopeptidases"/>
    <property type="match status" value="1"/>
</dbReference>
<dbReference type="EMBL" id="BMXB01000002">
    <property type="protein sequence ID" value="GHA31922.1"/>
    <property type="molecule type" value="Genomic_DNA"/>
</dbReference>
<protein>
    <recommendedName>
        <fullName evidence="3">N-formylglutamate amidohydrolase</fullName>
    </recommendedName>
</protein>
<dbReference type="SUPFAM" id="SSF53187">
    <property type="entry name" value="Zn-dependent exopeptidases"/>
    <property type="match status" value="1"/>
</dbReference>
<reference evidence="1" key="1">
    <citation type="journal article" date="2014" name="Int. J. Syst. Evol. Microbiol.">
        <title>Complete genome sequence of Corynebacterium casei LMG S-19264T (=DSM 44701T), isolated from a smear-ripened cheese.</title>
        <authorList>
            <consortium name="US DOE Joint Genome Institute (JGI-PGF)"/>
            <person name="Walter F."/>
            <person name="Albersmeier A."/>
            <person name="Kalinowski J."/>
            <person name="Ruckert C."/>
        </authorList>
    </citation>
    <scope>NUCLEOTIDE SEQUENCE</scope>
    <source>
        <strain evidence="1">KCTC 12719</strain>
    </source>
</reference>
<sequence>MKLILTCEHAGNKIPVEFRNLFPEGREVLESHRGFDPGAFDLFTHLKELSDFSHFQSTGRLLVEVNRSLHHPNLFSEFSKTLSLESKNQILDQYYFPYRNEVENTIKDVLEKGVKVFHFSIHSFTPELNGVMRNADIGLLYDPARQEEKKISAALKEQLLKSNLKLKVKYNYPYLGKADGFTTWLRKQFPIDYVGIELEVNQKLVSGNKMEVAVKYSIFDALKSVLETQKL</sequence>
<dbReference type="AlphaFoldDB" id="A0A918VXM0"/>
<dbReference type="InterPro" id="IPR007709">
    <property type="entry name" value="N-FG_amidohydro"/>
</dbReference>
<evidence type="ECO:0000313" key="2">
    <source>
        <dbReference type="Proteomes" id="UP000610456"/>
    </source>
</evidence>
<dbReference type="Proteomes" id="UP000610456">
    <property type="component" value="Unassembled WGS sequence"/>
</dbReference>
<evidence type="ECO:0000313" key="1">
    <source>
        <dbReference type="EMBL" id="GHA31922.1"/>
    </source>
</evidence>
<gene>
    <name evidence="1" type="ORF">GCM10007103_11960</name>
</gene>
<dbReference type="Pfam" id="PF05013">
    <property type="entry name" value="FGase"/>
    <property type="match status" value="1"/>
</dbReference>
<dbReference type="RefSeq" id="WP_189603787.1">
    <property type="nucleotide sequence ID" value="NZ_BMXB01000002.1"/>
</dbReference>
<accession>A0A918VXM0</accession>